<feature type="transmembrane region" description="Helical" evidence="1">
    <location>
        <begin position="312"/>
        <end position="331"/>
    </location>
</feature>
<keyword evidence="1" id="KW-0812">Transmembrane</keyword>
<feature type="transmembrane region" description="Helical" evidence="1">
    <location>
        <begin position="281"/>
        <end position="300"/>
    </location>
</feature>
<gene>
    <name evidence="3" type="ORF">SEMRO_1025_G232800.1</name>
</gene>
<feature type="chain" id="PRO_5040331391" evidence="2">
    <location>
        <begin position="20"/>
        <end position="340"/>
    </location>
</feature>
<reference evidence="3" key="1">
    <citation type="submission" date="2020-06" db="EMBL/GenBank/DDBJ databases">
        <authorList>
            <consortium name="Plant Systems Biology data submission"/>
        </authorList>
    </citation>
    <scope>NUCLEOTIDE SEQUENCE</scope>
    <source>
        <strain evidence="3">D6</strain>
    </source>
</reference>
<protein>
    <submittedName>
        <fullName evidence="3">Uncharacterized protein</fullName>
    </submittedName>
</protein>
<feature type="transmembrane region" description="Helical" evidence="1">
    <location>
        <begin position="205"/>
        <end position="221"/>
    </location>
</feature>
<feature type="signal peptide" evidence="2">
    <location>
        <begin position="1"/>
        <end position="19"/>
    </location>
</feature>
<dbReference type="Proteomes" id="UP001153069">
    <property type="component" value="Unassembled WGS sequence"/>
</dbReference>
<keyword evidence="4" id="KW-1185">Reference proteome</keyword>
<accession>A0A9N8EG17</accession>
<keyword evidence="1" id="KW-1133">Transmembrane helix</keyword>
<name>A0A9N8EG17_9STRA</name>
<organism evidence="3 4">
    <name type="scientific">Seminavis robusta</name>
    <dbReference type="NCBI Taxonomy" id="568900"/>
    <lineage>
        <taxon>Eukaryota</taxon>
        <taxon>Sar</taxon>
        <taxon>Stramenopiles</taxon>
        <taxon>Ochrophyta</taxon>
        <taxon>Bacillariophyta</taxon>
        <taxon>Bacillariophyceae</taxon>
        <taxon>Bacillariophycidae</taxon>
        <taxon>Naviculales</taxon>
        <taxon>Naviculaceae</taxon>
        <taxon>Seminavis</taxon>
    </lineage>
</organism>
<proteinExistence type="predicted"/>
<comment type="caution">
    <text evidence="3">The sequence shown here is derived from an EMBL/GenBank/DDBJ whole genome shotgun (WGS) entry which is preliminary data.</text>
</comment>
<keyword evidence="1" id="KW-0472">Membrane</keyword>
<dbReference type="OrthoDB" id="557906at2759"/>
<feature type="transmembrane region" description="Helical" evidence="1">
    <location>
        <begin position="242"/>
        <end position="261"/>
    </location>
</feature>
<evidence type="ECO:0000256" key="1">
    <source>
        <dbReference type="SAM" id="Phobius"/>
    </source>
</evidence>
<dbReference type="EMBL" id="CAICTM010001023">
    <property type="protein sequence ID" value="CAB9519549.1"/>
    <property type="molecule type" value="Genomic_DNA"/>
</dbReference>
<evidence type="ECO:0000256" key="2">
    <source>
        <dbReference type="SAM" id="SignalP"/>
    </source>
</evidence>
<dbReference type="AlphaFoldDB" id="A0A9N8EG17"/>
<evidence type="ECO:0000313" key="3">
    <source>
        <dbReference type="EMBL" id="CAB9519549.1"/>
    </source>
</evidence>
<keyword evidence="2" id="KW-0732">Signal</keyword>
<sequence length="340" mass="36911">MTNSKHILALLLATQSSHAFTLSLLSTDRHVHDRPTSVPVMISRVDLPGGETNDDSDSSEMPIKKFAWDKDPPKTSLAAFGTTHTASPFILNAIEIAHWALIVPAFMGSLAVMQHVDVWMNVLGGDALRVSLFLLAPMMQWVAGLPPIIHHIYEDWQVAPSVLPELEGYHPTDYANERLRSVANTLLLTGQGCASLMQAHAYQGSPLPALLSACVLIYAIVGDKNNLMSNHILHLFNHNKDNPMNVTIVPAPVSSVVFFMYSQITALALALGPLAARVDSVPLKLGIVLPLVFFIIGGVSEGCITEAKFDQRVHLLAVGSFFSAFAVNAWTMSQLGQYLA</sequence>
<evidence type="ECO:0000313" key="4">
    <source>
        <dbReference type="Proteomes" id="UP001153069"/>
    </source>
</evidence>